<evidence type="ECO:0000313" key="2">
    <source>
        <dbReference type="Proteomes" id="UP000825015"/>
    </source>
</evidence>
<protein>
    <submittedName>
        <fullName evidence="1">Uncharacterized protein</fullName>
    </submittedName>
</protein>
<evidence type="ECO:0000313" key="1">
    <source>
        <dbReference type="EMBL" id="BBL62905.1"/>
    </source>
</evidence>
<sequence length="80" mass="9509">MIINYKFLQSQKENTQDCEKIIKFSETNIKLMQLIQRRNLGKASIRKYNIVFREVYKLIGKTPSQLIAEAKKEEQPFTNE</sequence>
<gene>
    <name evidence="1" type="ORF">MarbSA_19450</name>
</gene>
<proteinExistence type="predicted"/>
<dbReference type="EMBL" id="AP019779">
    <property type="protein sequence ID" value="BBL62905.1"/>
    <property type="molecule type" value="Genomic_DNA"/>
</dbReference>
<keyword evidence="2" id="KW-1185">Reference proteome</keyword>
<accession>A0ACA8R6A0</accession>
<reference evidence="1" key="1">
    <citation type="submission" date="2019-06" db="EMBL/GenBank/DDBJ databases">
        <title>Complete genome sequence of Methanobrevibacter arboriphilus strain SA.</title>
        <authorList>
            <person name="Asakawa S."/>
        </authorList>
    </citation>
    <scope>NUCLEOTIDE SEQUENCE</scope>
    <source>
        <strain evidence="1">SA</strain>
    </source>
</reference>
<name>A0ACA8R6A0_METAZ</name>
<organism evidence="1 2">
    <name type="scientific">Methanobrevibacter arboriphilus</name>
    <dbReference type="NCBI Taxonomy" id="39441"/>
    <lineage>
        <taxon>Archaea</taxon>
        <taxon>Methanobacteriati</taxon>
        <taxon>Methanobacteriota</taxon>
        <taxon>Methanomada group</taxon>
        <taxon>Methanobacteria</taxon>
        <taxon>Methanobacteriales</taxon>
        <taxon>Methanobacteriaceae</taxon>
        <taxon>Methanobrevibacter</taxon>
    </lineage>
</organism>
<dbReference type="Proteomes" id="UP000825015">
    <property type="component" value="Chromosome"/>
</dbReference>